<dbReference type="Pfam" id="PF09346">
    <property type="entry name" value="SMI1_KNR4"/>
    <property type="match status" value="1"/>
</dbReference>
<evidence type="ECO:0000313" key="2">
    <source>
        <dbReference type="EMBL" id="PUV24584.1"/>
    </source>
</evidence>
<reference evidence="2 3" key="1">
    <citation type="submission" date="2018-04" db="EMBL/GenBank/DDBJ databases">
        <title>Sphingobacterium sp. M46 Genome.</title>
        <authorList>
            <person name="Cheng J."/>
            <person name="Li Y."/>
        </authorList>
    </citation>
    <scope>NUCLEOTIDE SEQUENCE [LARGE SCALE GENOMIC DNA]</scope>
    <source>
        <strain evidence="2 3">M46</strain>
    </source>
</reference>
<feature type="domain" description="Knr4/Smi1-like" evidence="1">
    <location>
        <begin position="8"/>
        <end position="141"/>
    </location>
</feature>
<dbReference type="InterPro" id="IPR037883">
    <property type="entry name" value="Knr4/Smi1-like_sf"/>
</dbReference>
<evidence type="ECO:0000313" key="3">
    <source>
        <dbReference type="Proteomes" id="UP000250831"/>
    </source>
</evidence>
<sequence length="150" mass="16967">MKIVSYGDGSIQDIQKLEESFSIKLPEDYKDFLLSSDGADIVDGVFYVKDLKQKILMGGFYPAKSERGGVDLMYQNKEYGDDIPDNSLLIGSDAGSGWILLVNDGENNGIWYYDHSYFFSQSSDELNTYFICETFTDFLKMLETTPPPTE</sequence>
<evidence type="ECO:0000259" key="1">
    <source>
        <dbReference type="SMART" id="SM00860"/>
    </source>
</evidence>
<keyword evidence="3" id="KW-1185">Reference proteome</keyword>
<dbReference type="SMART" id="SM00860">
    <property type="entry name" value="SMI1_KNR4"/>
    <property type="match status" value="1"/>
</dbReference>
<gene>
    <name evidence="2" type="ORF">DCO56_14680</name>
</gene>
<name>A0A363NUW5_9SPHI</name>
<dbReference type="Gene3D" id="3.40.1580.10">
    <property type="entry name" value="SMI1/KNR4-like"/>
    <property type="match status" value="1"/>
</dbReference>
<dbReference type="RefSeq" id="WP_108634511.1">
    <property type="nucleotide sequence ID" value="NZ_QCXX01000003.1"/>
</dbReference>
<dbReference type="InterPro" id="IPR018958">
    <property type="entry name" value="Knr4/Smi1-like_dom"/>
</dbReference>
<dbReference type="Proteomes" id="UP000250831">
    <property type="component" value="Unassembled WGS sequence"/>
</dbReference>
<dbReference type="AlphaFoldDB" id="A0A363NUW5"/>
<organism evidence="2 3">
    <name type="scientific">Sphingobacterium athyrii</name>
    <dbReference type="NCBI Taxonomy" id="2152717"/>
    <lineage>
        <taxon>Bacteria</taxon>
        <taxon>Pseudomonadati</taxon>
        <taxon>Bacteroidota</taxon>
        <taxon>Sphingobacteriia</taxon>
        <taxon>Sphingobacteriales</taxon>
        <taxon>Sphingobacteriaceae</taxon>
        <taxon>Sphingobacterium</taxon>
    </lineage>
</organism>
<comment type="caution">
    <text evidence="2">The sequence shown here is derived from an EMBL/GenBank/DDBJ whole genome shotgun (WGS) entry which is preliminary data.</text>
</comment>
<dbReference type="SUPFAM" id="SSF160631">
    <property type="entry name" value="SMI1/KNR4-like"/>
    <property type="match status" value="1"/>
</dbReference>
<dbReference type="OrthoDB" id="8657476at2"/>
<proteinExistence type="predicted"/>
<protein>
    <submittedName>
        <fullName evidence="2">SMI1/KNR4 family protein</fullName>
    </submittedName>
</protein>
<dbReference type="EMBL" id="QCXX01000003">
    <property type="protein sequence ID" value="PUV24584.1"/>
    <property type="molecule type" value="Genomic_DNA"/>
</dbReference>
<accession>A0A363NUW5</accession>